<dbReference type="CDD" id="cd17332">
    <property type="entry name" value="MFS_MelB_like"/>
    <property type="match status" value="1"/>
</dbReference>
<name>A0ABY4ZQ70_9CAUL</name>
<dbReference type="PANTHER" id="PTHR11328:SF24">
    <property type="entry name" value="MAJOR FACILITATOR SUPERFAMILY (MFS) PROFILE DOMAIN-CONTAINING PROTEIN"/>
    <property type="match status" value="1"/>
</dbReference>
<feature type="transmembrane region" description="Helical" evidence="2">
    <location>
        <begin position="419"/>
        <end position="438"/>
    </location>
</feature>
<organism evidence="3 4">
    <name type="scientific">Caulobacter segnis</name>
    <dbReference type="NCBI Taxonomy" id="88688"/>
    <lineage>
        <taxon>Bacteria</taxon>
        <taxon>Pseudomonadati</taxon>
        <taxon>Pseudomonadota</taxon>
        <taxon>Alphaproteobacteria</taxon>
        <taxon>Caulobacterales</taxon>
        <taxon>Caulobacteraceae</taxon>
        <taxon>Caulobacter</taxon>
    </lineage>
</organism>
<proteinExistence type="inferred from homology"/>
<accession>A0ABY4ZQ70</accession>
<feature type="transmembrane region" description="Helical" evidence="2">
    <location>
        <begin position="21"/>
        <end position="44"/>
    </location>
</feature>
<evidence type="ECO:0000313" key="3">
    <source>
        <dbReference type="EMBL" id="USQ94751.1"/>
    </source>
</evidence>
<feature type="transmembrane region" description="Helical" evidence="2">
    <location>
        <begin position="374"/>
        <end position="399"/>
    </location>
</feature>
<feature type="transmembrane region" description="Helical" evidence="2">
    <location>
        <begin position="56"/>
        <end position="77"/>
    </location>
</feature>
<feature type="transmembrane region" description="Helical" evidence="2">
    <location>
        <begin position="237"/>
        <end position="259"/>
    </location>
</feature>
<gene>
    <name evidence="3" type="ORF">MZV50_19565</name>
</gene>
<dbReference type="NCBIfam" id="TIGR00792">
    <property type="entry name" value="gph"/>
    <property type="match status" value="1"/>
</dbReference>
<dbReference type="InterPro" id="IPR039672">
    <property type="entry name" value="MFS_2"/>
</dbReference>
<dbReference type="EMBL" id="CP096040">
    <property type="protein sequence ID" value="USQ94751.1"/>
    <property type="molecule type" value="Genomic_DNA"/>
</dbReference>
<sequence length="474" mass="49647">MGNPSVAGGDAPRLTAVRKAAIGIGDFGFNLYWQTAGLYLLFFYTDVLDLPAATAGFIYMAALIWDAALDPVLGVVVDRTRTRMGRYRPYLLLGGAPLALGFVSVFAGPVWPGAGAVVFAAIAHLLFRTLYAVVSIPYAALFARITRDSAQRGDMAGVRMVFGTLAAIAVAALTLPVAQALSTPEAPRRGWLILAAVYGVIAAFCLLAVAWAARGLDVAEDEAPPPRPLRDVLRSLAANRALMLVLGAVVLSAFSGTMFSKNLLYYFKYVVGDAKLGSVALAIGALTAAICVPAFAVVVRLAGKRATWLIGAVPGLAGLVLWHLADGQGVVLLFAAVVLQAMGLASYVVCFWGMLPDTVEYGEWRTGVRTESMVFGLVVLGQKAALGLGAGFLGIALTHVGYAPNAAQTPETLAGIKAMMFWIPLAGGLVSAGLIALYPITRASHERMVAEIAARSADAPVAPTKLSLQETVIQ</sequence>
<feature type="transmembrane region" description="Helical" evidence="2">
    <location>
        <begin position="306"/>
        <end position="325"/>
    </location>
</feature>
<feature type="transmembrane region" description="Helical" evidence="2">
    <location>
        <begin position="279"/>
        <end position="299"/>
    </location>
</feature>
<dbReference type="Proteomes" id="UP001057520">
    <property type="component" value="Chromosome"/>
</dbReference>
<reference evidence="3 4" key="1">
    <citation type="submission" date="2022-04" db="EMBL/GenBank/DDBJ databases">
        <title>Genome sequence of soybean root-associated Caulobacter segnis RL271.</title>
        <authorList>
            <person name="Longley R."/>
            <person name="Bonito G."/>
            <person name="Trigodet F."/>
            <person name="Crosson S."/>
            <person name="Fiebig A."/>
        </authorList>
    </citation>
    <scope>NUCLEOTIDE SEQUENCE [LARGE SCALE GENOMIC DNA]</scope>
    <source>
        <strain evidence="3 4">RL271</strain>
    </source>
</reference>
<feature type="transmembrane region" description="Helical" evidence="2">
    <location>
        <begin position="89"/>
        <end position="111"/>
    </location>
</feature>
<dbReference type="PANTHER" id="PTHR11328">
    <property type="entry name" value="MAJOR FACILITATOR SUPERFAMILY DOMAIN-CONTAINING PROTEIN"/>
    <property type="match status" value="1"/>
</dbReference>
<dbReference type="InterPro" id="IPR036259">
    <property type="entry name" value="MFS_trans_sf"/>
</dbReference>
<evidence type="ECO:0000256" key="1">
    <source>
        <dbReference type="ARBA" id="ARBA00009617"/>
    </source>
</evidence>
<dbReference type="InterPro" id="IPR001927">
    <property type="entry name" value="Na/Gal_symport"/>
</dbReference>
<feature type="transmembrane region" description="Helical" evidence="2">
    <location>
        <begin position="331"/>
        <end position="353"/>
    </location>
</feature>
<feature type="transmembrane region" description="Helical" evidence="2">
    <location>
        <begin position="117"/>
        <end position="145"/>
    </location>
</feature>
<feature type="transmembrane region" description="Helical" evidence="2">
    <location>
        <begin position="190"/>
        <end position="216"/>
    </location>
</feature>
<keyword evidence="4" id="KW-1185">Reference proteome</keyword>
<evidence type="ECO:0000256" key="2">
    <source>
        <dbReference type="SAM" id="Phobius"/>
    </source>
</evidence>
<dbReference type="Gene3D" id="1.20.1250.20">
    <property type="entry name" value="MFS general substrate transporter like domains"/>
    <property type="match status" value="1"/>
</dbReference>
<feature type="transmembrane region" description="Helical" evidence="2">
    <location>
        <begin position="157"/>
        <end position="178"/>
    </location>
</feature>
<protein>
    <submittedName>
        <fullName evidence="3">MFS transporter</fullName>
    </submittedName>
</protein>
<dbReference type="SUPFAM" id="SSF103473">
    <property type="entry name" value="MFS general substrate transporter"/>
    <property type="match status" value="1"/>
</dbReference>
<comment type="similarity">
    <text evidence="1">Belongs to the sodium:galactoside symporter (TC 2.A.2) family.</text>
</comment>
<keyword evidence="2" id="KW-0472">Membrane</keyword>
<keyword evidence="2" id="KW-1133">Transmembrane helix</keyword>
<keyword evidence="2" id="KW-0812">Transmembrane</keyword>
<evidence type="ECO:0000313" key="4">
    <source>
        <dbReference type="Proteomes" id="UP001057520"/>
    </source>
</evidence>
<dbReference type="Pfam" id="PF13347">
    <property type="entry name" value="MFS_2"/>
    <property type="match status" value="1"/>
</dbReference>